<gene>
    <name evidence="9" type="ORF">CFBP5877_21720</name>
</gene>
<dbReference type="InterPro" id="IPR058163">
    <property type="entry name" value="LysR-type_TF_proteobact-type"/>
</dbReference>
<dbReference type="GO" id="GO:0006351">
    <property type="term" value="P:DNA-templated transcription"/>
    <property type="evidence" value="ECO:0007669"/>
    <property type="project" value="TreeGrafter"/>
</dbReference>
<dbReference type="PANTHER" id="PTHR30537:SF74">
    <property type="entry name" value="HTH-TYPE TRANSCRIPTIONAL REGULATOR TRPI"/>
    <property type="match status" value="1"/>
</dbReference>
<dbReference type="Gene3D" id="1.10.10.10">
    <property type="entry name" value="Winged helix-like DNA-binding domain superfamily/Winged helix DNA-binding domain"/>
    <property type="match status" value="1"/>
</dbReference>
<evidence type="ECO:0000256" key="5">
    <source>
        <dbReference type="ARBA" id="ARBA00054626"/>
    </source>
</evidence>
<comment type="function">
    <text evidence="5">Transcriptional regulator of the ttuABCDE tartrate utilization operon.</text>
</comment>
<keyword evidence="4" id="KW-0804">Transcription</keyword>
<reference evidence="9 10" key="1">
    <citation type="submission" date="2019-04" db="EMBL/GenBank/DDBJ databases">
        <title>Complete genome sequence of Agrobacterium tumefaciens CFBP5877.</title>
        <authorList>
            <person name="Huang Y.-Y."/>
            <person name="Chiang H.-Y."/>
            <person name="Chou L."/>
            <person name="Lai E.-M."/>
            <person name="Kuo C.-H."/>
        </authorList>
    </citation>
    <scope>NUCLEOTIDE SEQUENCE [LARGE SCALE GENOMIC DNA]</scope>
    <source>
        <strain evidence="9 10">CFBP5877</strain>
    </source>
</reference>
<evidence type="ECO:0000256" key="7">
    <source>
        <dbReference type="ARBA" id="ARBA00083243"/>
    </source>
</evidence>
<sequence>MIPNRSFVMRRFLPSLSALHAFDASVRHLSFTKAAEDMGITQSGISRQIKNLEDFLGLTLFERAGPKLILTEEGTRYYDEISRLLDKLEDVSIDAVRGRKAQSMLKIGFPPTLMRRWGASMLTAFAAAHPQTWFEVYPCRHDLDFATSELDLAFLRGTGNWSGARSQLLFDEELVVVGAPKLMPLQGLPNDEALLEYPLIQNSSRPSLWLHWLRGAGVHYKSRIYGPRLPNFDMILECAINGMGLAIVPELHVRTELAAGILNPALNRFQTSGEGFYLCFPQARMNSANVRIFRDWFATEFARRRQFLPLAHPLNQK</sequence>
<evidence type="ECO:0000256" key="2">
    <source>
        <dbReference type="ARBA" id="ARBA00023015"/>
    </source>
</evidence>
<dbReference type="SUPFAM" id="SSF53850">
    <property type="entry name" value="Periplasmic binding protein-like II"/>
    <property type="match status" value="1"/>
</dbReference>
<evidence type="ECO:0000313" key="10">
    <source>
        <dbReference type="Proteomes" id="UP000298579"/>
    </source>
</evidence>
<dbReference type="InterPro" id="IPR005119">
    <property type="entry name" value="LysR_subst-bd"/>
</dbReference>
<organism evidence="9 10">
    <name type="scientific">Agrobacterium tumefaciens</name>
    <dbReference type="NCBI Taxonomy" id="358"/>
    <lineage>
        <taxon>Bacteria</taxon>
        <taxon>Pseudomonadati</taxon>
        <taxon>Pseudomonadota</taxon>
        <taxon>Alphaproteobacteria</taxon>
        <taxon>Hyphomicrobiales</taxon>
        <taxon>Rhizobiaceae</taxon>
        <taxon>Rhizobium/Agrobacterium group</taxon>
        <taxon>Agrobacterium</taxon>
        <taxon>Agrobacterium tumefaciens complex</taxon>
    </lineage>
</organism>
<keyword evidence="2" id="KW-0805">Transcription regulation</keyword>
<evidence type="ECO:0000259" key="8">
    <source>
        <dbReference type="PROSITE" id="PS50931"/>
    </source>
</evidence>
<dbReference type="Gene3D" id="3.40.190.10">
    <property type="entry name" value="Periplasmic binding protein-like II"/>
    <property type="match status" value="2"/>
</dbReference>
<dbReference type="InterPro" id="IPR036390">
    <property type="entry name" value="WH_DNA-bd_sf"/>
</dbReference>
<keyword evidence="3" id="KW-0238">DNA-binding</keyword>
<evidence type="ECO:0000256" key="3">
    <source>
        <dbReference type="ARBA" id="ARBA00023125"/>
    </source>
</evidence>
<dbReference type="GO" id="GO:0043565">
    <property type="term" value="F:sequence-specific DNA binding"/>
    <property type="evidence" value="ECO:0007669"/>
    <property type="project" value="TreeGrafter"/>
</dbReference>
<dbReference type="FunFam" id="1.10.10.10:FF:000001">
    <property type="entry name" value="LysR family transcriptional regulator"/>
    <property type="match status" value="1"/>
</dbReference>
<evidence type="ECO:0000256" key="6">
    <source>
        <dbReference type="ARBA" id="ARBA00067332"/>
    </source>
</evidence>
<dbReference type="EMBL" id="CP039898">
    <property type="protein sequence ID" value="QCL81706.1"/>
    <property type="molecule type" value="Genomic_DNA"/>
</dbReference>
<dbReference type="SUPFAM" id="SSF46785">
    <property type="entry name" value="Winged helix' DNA-binding domain"/>
    <property type="match status" value="1"/>
</dbReference>
<evidence type="ECO:0000256" key="4">
    <source>
        <dbReference type="ARBA" id="ARBA00023163"/>
    </source>
</evidence>
<dbReference type="PANTHER" id="PTHR30537">
    <property type="entry name" value="HTH-TYPE TRANSCRIPTIONAL REGULATOR"/>
    <property type="match status" value="1"/>
</dbReference>
<name>A0AAE6BH03_AGRTU</name>
<dbReference type="AlphaFoldDB" id="A0AAE6BH03"/>
<dbReference type="Pfam" id="PF00126">
    <property type="entry name" value="HTH_1"/>
    <property type="match status" value="1"/>
</dbReference>
<dbReference type="Proteomes" id="UP000298579">
    <property type="component" value="Chromosome linear"/>
</dbReference>
<dbReference type="GO" id="GO:0003700">
    <property type="term" value="F:DNA-binding transcription factor activity"/>
    <property type="evidence" value="ECO:0007669"/>
    <property type="project" value="InterPro"/>
</dbReference>
<dbReference type="PRINTS" id="PR00039">
    <property type="entry name" value="HTHLYSR"/>
</dbReference>
<protein>
    <recommendedName>
        <fullName evidence="6">HTH-type transcriptional regulator TtuA</fullName>
    </recommendedName>
    <alternativeName>
        <fullName evidence="7">Tartrate utilization transcriptional regulator</fullName>
    </alternativeName>
</protein>
<dbReference type="Pfam" id="PF03466">
    <property type="entry name" value="LysR_substrate"/>
    <property type="match status" value="1"/>
</dbReference>
<feature type="domain" description="HTH lysR-type" evidence="8">
    <location>
        <begin position="14"/>
        <end position="71"/>
    </location>
</feature>
<dbReference type="PROSITE" id="PS50931">
    <property type="entry name" value="HTH_LYSR"/>
    <property type="match status" value="1"/>
</dbReference>
<evidence type="ECO:0000313" key="9">
    <source>
        <dbReference type="EMBL" id="QCL81706.1"/>
    </source>
</evidence>
<comment type="similarity">
    <text evidence="1">Belongs to the LysR transcriptional regulatory family.</text>
</comment>
<accession>A0AAE6BH03</accession>
<proteinExistence type="inferred from homology"/>
<evidence type="ECO:0000256" key="1">
    <source>
        <dbReference type="ARBA" id="ARBA00009437"/>
    </source>
</evidence>
<dbReference type="InterPro" id="IPR000847">
    <property type="entry name" value="LysR_HTH_N"/>
</dbReference>
<dbReference type="InterPro" id="IPR036388">
    <property type="entry name" value="WH-like_DNA-bd_sf"/>
</dbReference>